<proteinExistence type="predicted"/>
<gene>
    <name evidence="2" type="ORF">ASIM_LOCUS20029</name>
</gene>
<dbReference type="OrthoDB" id="294853at2759"/>
<dbReference type="AlphaFoldDB" id="A0A3P6T0D0"/>
<reference evidence="2 3" key="1">
    <citation type="submission" date="2018-11" db="EMBL/GenBank/DDBJ databases">
        <authorList>
            <consortium name="Pathogen Informatics"/>
        </authorList>
    </citation>
    <scope>NUCLEOTIDE SEQUENCE [LARGE SCALE GENOMIC DNA]</scope>
</reference>
<dbReference type="InterPro" id="IPR032817">
    <property type="entry name" value="Mon2_C"/>
</dbReference>
<dbReference type="Proteomes" id="UP000267096">
    <property type="component" value="Unassembled WGS sequence"/>
</dbReference>
<dbReference type="Pfam" id="PF16206">
    <property type="entry name" value="Mon2_C"/>
    <property type="match status" value="1"/>
</dbReference>
<organism evidence="2 3">
    <name type="scientific">Anisakis simplex</name>
    <name type="common">Herring worm</name>
    <dbReference type="NCBI Taxonomy" id="6269"/>
    <lineage>
        <taxon>Eukaryota</taxon>
        <taxon>Metazoa</taxon>
        <taxon>Ecdysozoa</taxon>
        <taxon>Nematoda</taxon>
        <taxon>Chromadorea</taxon>
        <taxon>Rhabditida</taxon>
        <taxon>Spirurina</taxon>
        <taxon>Ascaridomorpha</taxon>
        <taxon>Ascaridoidea</taxon>
        <taxon>Anisakidae</taxon>
        <taxon>Anisakis</taxon>
        <taxon>Anisakis simplex complex</taxon>
    </lineage>
</organism>
<evidence type="ECO:0000313" key="2">
    <source>
        <dbReference type="EMBL" id="VDK73805.1"/>
    </source>
</evidence>
<keyword evidence="3" id="KW-1185">Reference proteome</keyword>
<feature type="domain" description="Mon2 C-terminal" evidence="1">
    <location>
        <begin position="1"/>
        <end position="76"/>
    </location>
</feature>
<name>A0A3P6T0D0_ANISI</name>
<protein>
    <recommendedName>
        <fullName evidence="1">Mon2 C-terminal domain-containing protein</fullName>
    </recommendedName>
</protein>
<dbReference type="EMBL" id="UYRR01038526">
    <property type="protein sequence ID" value="VDK73805.1"/>
    <property type="molecule type" value="Genomic_DNA"/>
</dbReference>
<accession>A0A3P6T0D0</accession>
<sequence length="94" mass="10488">MWPAIADAIEQFLFTTSHPPTPLNAEERKRHEYIDCQLIELIRTEVLPYASKLPSDFNKRIIDVLNRGSISTLDANDVLASLKLHSTAAAACPL</sequence>
<evidence type="ECO:0000259" key="1">
    <source>
        <dbReference type="Pfam" id="PF16206"/>
    </source>
</evidence>
<evidence type="ECO:0000313" key="3">
    <source>
        <dbReference type="Proteomes" id="UP000267096"/>
    </source>
</evidence>